<feature type="region of interest" description="Disordered" evidence="1">
    <location>
        <begin position="114"/>
        <end position="144"/>
    </location>
</feature>
<sequence length="144" mass="16530">MCDSRSFVVIMQHFNVSCFIVSSSSHLSSDCNMISFKTHTSQLPSHRSMLKAPPVIYAGLTMGWQESPFAWLKNIIIWCGKAITSLDNVLIFEPHMLSETNTTEIPLIKRKQTNQLRTTRYHDRSSRGNNNLRMSASPQDHFLW</sequence>
<organism evidence="2 3">
    <name type="scientific">Caerostris extrusa</name>
    <name type="common">Bark spider</name>
    <name type="synonym">Caerostris bankana</name>
    <dbReference type="NCBI Taxonomy" id="172846"/>
    <lineage>
        <taxon>Eukaryota</taxon>
        <taxon>Metazoa</taxon>
        <taxon>Ecdysozoa</taxon>
        <taxon>Arthropoda</taxon>
        <taxon>Chelicerata</taxon>
        <taxon>Arachnida</taxon>
        <taxon>Araneae</taxon>
        <taxon>Araneomorphae</taxon>
        <taxon>Entelegynae</taxon>
        <taxon>Araneoidea</taxon>
        <taxon>Araneidae</taxon>
        <taxon>Caerostris</taxon>
    </lineage>
</organism>
<gene>
    <name evidence="2" type="ORF">CEXT_541411</name>
</gene>
<comment type="caution">
    <text evidence="2">The sequence shown here is derived from an EMBL/GenBank/DDBJ whole genome shotgun (WGS) entry which is preliminary data.</text>
</comment>
<evidence type="ECO:0000313" key="2">
    <source>
        <dbReference type="EMBL" id="GIY92766.1"/>
    </source>
</evidence>
<keyword evidence="3" id="KW-1185">Reference proteome</keyword>
<dbReference type="EMBL" id="BPLR01017581">
    <property type="protein sequence ID" value="GIY92766.1"/>
    <property type="molecule type" value="Genomic_DNA"/>
</dbReference>
<evidence type="ECO:0000313" key="3">
    <source>
        <dbReference type="Proteomes" id="UP001054945"/>
    </source>
</evidence>
<protein>
    <recommendedName>
        <fullName evidence="4">Ycf15</fullName>
    </recommendedName>
</protein>
<dbReference type="Proteomes" id="UP001054945">
    <property type="component" value="Unassembled WGS sequence"/>
</dbReference>
<proteinExistence type="predicted"/>
<evidence type="ECO:0000256" key="1">
    <source>
        <dbReference type="SAM" id="MobiDB-lite"/>
    </source>
</evidence>
<name>A0AAV4XBZ0_CAEEX</name>
<feature type="compositionally biased region" description="Polar residues" evidence="1">
    <location>
        <begin position="127"/>
        <end position="138"/>
    </location>
</feature>
<accession>A0AAV4XBZ0</accession>
<evidence type="ECO:0008006" key="4">
    <source>
        <dbReference type="Google" id="ProtNLM"/>
    </source>
</evidence>
<dbReference type="AlphaFoldDB" id="A0AAV4XBZ0"/>
<reference evidence="2 3" key="1">
    <citation type="submission" date="2021-06" db="EMBL/GenBank/DDBJ databases">
        <title>Caerostris extrusa draft genome.</title>
        <authorList>
            <person name="Kono N."/>
            <person name="Arakawa K."/>
        </authorList>
    </citation>
    <scope>NUCLEOTIDE SEQUENCE [LARGE SCALE GENOMIC DNA]</scope>
</reference>